<name>A0AAV4RNB9_CAEEX</name>
<dbReference type="AlphaFoldDB" id="A0AAV4RNB9"/>
<gene>
    <name evidence="1" type="ORF">CEXT_521431</name>
</gene>
<sequence>MRVINGHKIPVVFLGSDLQASYFELVNGSTLSPLSDMLDITVIHHVAIISSQHFLVTTCVNTSNWDVCSLHEQIFCQLLFKILFAHFLRVDRWHETPLCLSYTDPYKVITQINELLNLMVIIPLRLCKLHSETYFHSQALINLNQKTLNNTKTASDEQLLLNLYTN</sequence>
<organism evidence="1 2">
    <name type="scientific">Caerostris extrusa</name>
    <name type="common">Bark spider</name>
    <name type="synonym">Caerostris bankana</name>
    <dbReference type="NCBI Taxonomy" id="172846"/>
    <lineage>
        <taxon>Eukaryota</taxon>
        <taxon>Metazoa</taxon>
        <taxon>Ecdysozoa</taxon>
        <taxon>Arthropoda</taxon>
        <taxon>Chelicerata</taxon>
        <taxon>Arachnida</taxon>
        <taxon>Araneae</taxon>
        <taxon>Araneomorphae</taxon>
        <taxon>Entelegynae</taxon>
        <taxon>Araneoidea</taxon>
        <taxon>Araneidae</taxon>
        <taxon>Caerostris</taxon>
    </lineage>
</organism>
<keyword evidence="2" id="KW-1185">Reference proteome</keyword>
<proteinExistence type="predicted"/>
<evidence type="ECO:0000313" key="1">
    <source>
        <dbReference type="EMBL" id="GIY22426.1"/>
    </source>
</evidence>
<evidence type="ECO:0000313" key="2">
    <source>
        <dbReference type="Proteomes" id="UP001054945"/>
    </source>
</evidence>
<dbReference type="Proteomes" id="UP001054945">
    <property type="component" value="Unassembled WGS sequence"/>
</dbReference>
<accession>A0AAV4RNB9</accession>
<reference evidence="1 2" key="1">
    <citation type="submission" date="2021-06" db="EMBL/GenBank/DDBJ databases">
        <title>Caerostris extrusa draft genome.</title>
        <authorList>
            <person name="Kono N."/>
            <person name="Arakawa K."/>
        </authorList>
    </citation>
    <scope>NUCLEOTIDE SEQUENCE [LARGE SCALE GENOMIC DNA]</scope>
</reference>
<protein>
    <submittedName>
        <fullName evidence="1">Uncharacterized protein</fullName>
    </submittedName>
</protein>
<dbReference type="EMBL" id="BPLR01008144">
    <property type="protein sequence ID" value="GIY22426.1"/>
    <property type="molecule type" value="Genomic_DNA"/>
</dbReference>
<comment type="caution">
    <text evidence="1">The sequence shown here is derived from an EMBL/GenBank/DDBJ whole genome shotgun (WGS) entry which is preliminary data.</text>
</comment>